<dbReference type="Proteomes" id="UP000479710">
    <property type="component" value="Unassembled WGS sequence"/>
</dbReference>
<sequence>MPSEPEGNPARDPQRHAQARLMPAQPNGGETPTVNGLTPDLYKDVGSTVRAWRRQVQVRVDPLAETESKCYKISGGR</sequence>
<evidence type="ECO:0000313" key="3">
    <source>
        <dbReference type="Proteomes" id="UP000479710"/>
    </source>
</evidence>
<evidence type="ECO:0000256" key="1">
    <source>
        <dbReference type="SAM" id="MobiDB-lite"/>
    </source>
</evidence>
<comment type="caution">
    <text evidence="2">The sequence shown here is derived from an EMBL/GenBank/DDBJ whole genome shotgun (WGS) entry which is preliminary data.</text>
</comment>
<feature type="region of interest" description="Disordered" evidence="1">
    <location>
        <begin position="1"/>
        <end position="39"/>
    </location>
</feature>
<accession>A0A6G1BMQ2</accession>
<name>A0A6G1BMQ2_9ORYZ</name>
<reference evidence="2 3" key="1">
    <citation type="submission" date="2019-11" db="EMBL/GenBank/DDBJ databases">
        <title>Whole genome sequence of Oryza granulata.</title>
        <authorList>
            <person name="Li W."/>
        </authorList>
    </citation>
    <scope>NUCLEOTIDE SEQUENCE [LARGE SCALE GENOMIC DNA]</scope>
    <source>
        <strain evidence="3">cv. Menghai</strain>
        <tissue evidence="2">Leaf</tissue>
    </source>
</reference>
<evidence type="ECO:0000313" key="2">
    <source>
        <dbReference type="EMBL" id="KAF0889249.1"/>
    </source>
</evidence>
<organism evidence="2 3">
    <name type="scientific">Oryza meyeriana var. granulata</name>
    <dbReference type="NCBI Taxonomy" id="110450"/>
    <lineage>
        <taxon>Eukaryota</taxon>
        <taxon>Viridiplantae</taxon>
        <taxon>Streptophyta</taxon>
        <taxon>Embryophyta</taxon>
        <taxon>Tracheophyta</taxon>
        <taxon>Spermatophyta</taxon>
        <taxon>Magnoliopsida</taxon>
        <taxon>Liliopsida</taxon>
        <taxon>Poales</taxon>
        <taxon>Poaceae</taxon>
        <taxon>BOP clade</taxon>
        <taxon>Oryzoideae</taxon>
        <taxon>Oryzeae</taxon>
        <taxon>Oryzinae</taxon>
        <taxon>Oryza</taxon>
        <taxon>Oryza meyeriana</taxon>
    </lineage>
</organism>
<protein>
    <submittedName>
        <fullName evidence="2">Uncharacterized protein</fullName>
    </submittedName>
</protein>
<proteinExistence type="predicted"/>
<keyword evidence="3" id="KW-1185">Reference proteome</keyword>
<dbReference type="AlphaFoldDB" id="A0A6G1BMQ2"/>
<gene>
    <name evidence="2" type="ORF">E2562_022498</name>
</gene>
<dbReference type="EMBL" id="SPHZ02000012">
    <property type="protein sequence ID" value="KAF0889249.1"/>
    <property type="molecule type" value="Genomic_DNA"/>
</dbReference>